<dbReference type="GO" id="GO:0000774">
    <property type="term" value="F:adenyl-nucleotide exchange factor activity"/>
    <property type="evidence" value="ECO:0007669"/>
    <property type="project" value="InterPro"/>
</dbReference>
<dbReference type="GO" id="GO:0006457">
    <property type="term" value="P:protein folding"/>
    <property type="evidence" value="ECO:0007669"/>
    <property type="project" value="InterPro"/>
</dbReference>
<dbReference type="Gene3D" id="3.90.20.20">
    <property type="match status" value="1"/>
</dbReference>
<evidence type="ECO:0000256" key="4">
    <source>
        <dbReference type="RuleBase" id="RU004478"/>
    </source>
</evidence>
<dbReference type="CDD" id="cd00446">
    <property type="entry name" value="GrpE"/>
    <property type="match status" value="1"/>
</dbReference>
<evidence type="ECO:0000256" key="5">
    <source>
        <dbReference type="SAM" id="MobiDB-lite"/>
    </source>
</evidence>
<keyword evidence="2 3" id="KW-0143">Chaperone</keyword>
<comment type="function">
    <text evidence="3">Participates actively in the response to hyperosmotic and heat shock by preventing the aggregation of stress-denatured proteins, in association with DnaK and GrpE. It is the nucleotide exchange factor for DnaK and may function as a thermosensor. Unfolded proteins bind initially to DnaJ; upon interaction with the DnaJ-bound protein, DnaK hydrolyzes its bound ATP, resulting in the formation of a stable complex. GrpE releases ADP from DnaK; ATP binding to DnaK triggers the release of the substrate protein, thus completing the reaction cycle. Several rounds of ATP-dependent interactions between DnaJ, DnaK and GrpE are required for fully efficient folding.</text>
</comment>
<dbReference type="HAMAP" id="MF_01151">
    <property type="entry name" value="GrpE"/>
    <property type="match status" value="1"/>
</dbReference>
<dbReference type="GO" id="GO:0051087">
    <property type="term" value="F:protein-folding chaperone binding"/>
    <property type="evidence" value="ECO:0007669"/>
    <property type="project" value="InterPro"/>
</dbReference>
<dbReference type="Proteomes" id="UP000183120">
    <property type="component" value="Unassembled WGS sequence"/>
</dbReference>
<dbReference type="PANTHER" id="PTHR21237">
    <property type="entry name" value="GRPE PROTEIN"/>
    <property type="match status" value="1"/>
</dbReference>
<comment type="similarity">
    <text evidence="1 3 4">Belongs to the GrpE family.</text>
</comment>
<organism evidence="6 7">
    <name type="scientific">Candidatus Gottesmanbacteria bacterium CG1_02_37_22</name>
    <dbReference type="NCBI Taxonomy" id="1805209"/>
    <lineage>
        <taxon>Bacteria</taxon>
        <taxon>Candidatus Gottesmaniibacteriota</taxon>
    </lineage>
</organism>
<sequence>MLKVGNRQMTKKIDNNNKQPISVSKDEDWKSKYLRALADYRNLEKRTIEEKYEIKTRAAANFILKLLPVVDILEKVEKNVHDEGLELALKQLREMFKIEGLEKIEVVGKRFDPYVMECIEVVEAESEGQVAEELRRGYAYKGKIIRVAQVKVGRKKEEIKNKETVNT</sequence>
<comment type="subcellular location">
    <subcellularLocation>
        <location evidence="3">Cytoplasm</location>
    </subcellularLocation>
</comment>
<evidence type="ECO:0000256" key="1">
    <source>
        <dbReference type="ARBA" id="ARBA00009054"/>
    </source>
</evidence>
<evidence type="ECO:0000256" key="2">
    <source>
        <dbReference type="ARBA" id="ARBA00023186"/>
    </source>
</evidence>
<reference evidence="6 7" key="1">
    <citation type="journal article" date="2016" name="Environ. Microbiol.">
        <title>Genomic resolution of a cold subsurface aquifer community provides metabolic insights for novel microbes adapted to high CO concentrations.</title>
        <authorList>
            <person name="Probst A.J."/>
            <person name="Castelle C.J."/>
            <person name="Singh A."/>
            <person name="Brown C.T."/>
            <person name="Anantharaman K."/>
            <person name="Sharon I."/>
            <person name="Hug L.A."/>
            <person name="Burstein D."/>
            <person name="Emerson J.B."/>
            <person name="Thomas B.C."/>
            <person name="Banfield J.F."/>
        </authorList>
    </citation>
    <scope>NUCLEOTIDE SEQUENCE [LARGE SCALE GENOMIC DNA]</scope>
    <source>
        <strain evidence="6">CG1_02_37_22</strain>
    </source>
</reference>
<dbReference type="InterPro" id="IPR013805">
    <property type="entry name" value="GrpE_CC"/>
</dbReference>
<evidence type="ECO:0000313" key="6">
    <source>
        <dbReference type="EMBL" id="OIO13338.1"/>
    </source>
</evidence>
<comment type="subunit">
    <text evidence="3">Homodimer.</text>
</comment>
<keyword evidence="3" id="KW-0346">Stress response</keyword>
<name>A0A1J4TND0_9BACT</name>
<dbReference type="EMBL" id="MNUY01000061">
    <property type="protein sequence ID" value="OIO13338.1"/>
    <property type="molecule type" value="Genomic_DNA"/>
</dbReference>
<dbReference type="GO" id="GO:0051082">
    <property type="term" value="F:unfolded protein binding"/>
    <property type="evidence" value="ECO:0007669"/>
    <property type="project" value="TreeGrafter"/>
</dbReference>
<dbReference type="PANTHER" id="PTHR21237:SF23">
    <property type="entry name" value="GRPE PROTEIN HOMOLOG, MITOCHONDRIAL"/>
    <property type="match status" value="1"/>
</dbReference>
<dbReference type="SUPFAM" id="SSF58014">
    <property type="entry name" value="Coiled-coil domain of nucleotide exchange factor GrpE"/>
    <property type="match status" value="1"/>
</dbReference>
<gene>
    <name evidence="3" type="primary">grpE</name>
    <name evidence="6" type="ORF">AUJ73_03900</name>
</gene>
<keyword evidence="3" id="KW-0963">Cytoplasm</keyword>
<feature type="region of interest" description="Disordered" evidence="5">
    <location>
        <begin position="1"/>
        <end position="20"/>
    </location>
</feature>
<evidence type="ECO:0000313" key="7">
    <source>
        <dbReference type="Proteomes" id="UP000183120"/>
    </source>
</evidence>
<dbReference type="PRINTS" id="PR00773">
    <property type="entry name" value="GRPEPROTEIN"/>
</dbReference>
<dbReference type="InterPro" id="IPR000740">
    <property type="entry name" value="GrpE"/>
</dbReference>
<dbReference type="AlphaFoldDB" id="A0A1J4TND0"/>
<proteinExistence type="inferred from homology"/>
<dbReference type="Pfam" id="PF01025">
    <property type="entry name" value="GrpE"/>
    <property type="match status" value="1"/>
</dbReference>
<accession>A0A1J4TND0</accession>
<dbReference type="GO" id="GO:0005737">
    <property type="term" value="C:cytoplasm"/>
    <property type="evidence" value="ECO:0007669"/>
    <property type="project" value="UniProtKB-SubCell"/>
</dbReference>
<dbReference type="STRING" id="1805209.AUJ73_03900"/>
<evidence type="ECO:0000256" key="3">
    <source>
        <dbReference type="HAMAP-Rule" id="MF_01151"/>
    </source>
</evidence>
<comment type="caution">
    <text evidence="6">The sequence shown here is derived from an EMBL/GenBank/DDBJ whole genome shotgun (WGS) entry which is preliminary data.</text>
</comment>
<dbReference type="InterPro" id="IPR009012">
    <property type="entry name" value="GrpE_head"/>
</dbReference>
<dbReference type="GO" id="GO:0042803">
    <property type="term" value="F:protein homodimerization activity"/>
    <property type="evidence" value="ECO:0007669"/>
    <property type="project" value="InterPro"/>
</dbReference>
<dbReference type="SUPFAM" id="SSF51064">
    <property type="entry name" value="Head domain of nucleotide exchange factor GrpE"/>
    <property type="match status" value="1"/>
</dbReference>
<dbReference type="Gene3D" id="2.30.22.10">
    <property type="entry name" value="Head domain of nucleotide exchange factor GrpE"/>
    <property type="match status" value="1"/>
</dbReference>
<protein>
    <recommendedName>
        <fullName evidence="3">Protein GrpE</fullName>
    </recommendedName>
    <alternativeName>
        <fullName evidence="3">HSP-70 cofactor</fullName>
    </alternativeName>
</protein>